<reference evidence="1 2" key="1">
    <citation type="journal article" date="2011" name="PLoS Genet.">
        <title>Genome sequencing and comparative transcriptomics of the model entomopathogenic fungi Metarhizium anisopliae and M. acridum.</title>
        <authorList>
            <person name="Gao Q."/>
            <person name="Jin K."/>
            <person name="Ying S.H."/>
            <person name="Zhang Y."/>
            <person name="Xiao G."/>
            <person name="Shang Y."/>
            <person name="Duan Z."/>
            <person name="Hu X."/>
            <person name="Xie X.Q."/>
            <person name="Zhou G."/>
            <person name="Peng G."/>
            <person name="Luo Z."/>
            <person name="Huang W."/>
            <person name="Wang B."/>
            <person name="Fang W."/>
            <person name="Wang S."/>
            <person name="Zhong Y."/>
            <person name="Ma L.J."/>
            <person name="St Leger R.J."/>
            <person name="Zhao G.P."/>
            <person name="Pei Y."/>
            <person name="Feng M.G."/>
            <person name="Xia Y."/>
            <person name="Wang C."/>
        </authorList>
    </citation>
    <scope>NUCLEOTIDE SEQUENCE [LARGE SCALE GENOMIC DNA]</scope>
    <source>
        <strain evidence="1 2">CQMa 102</strain>
    </source>
</reference>
<gene>
    <name evidence="1" type="ORF">MAC_07388</name>
</gene>
<dbReference type="InParanoid" id="E9EBZ0"/>
<dbReference type="eggNOG" id="ENOG502RP64">
    <property type="taxonomic scope" value="Eukaryota"/>
</dbReference>
<dbReference type="OrthoDB" id="9997739at2759"/>
<sequence length="374" mass="43387">MRLTHNKLHRTLIHFKLFEERVGDVVQLLKMCYGNEHASGIRDVVVHHAACHAKLLWGDREFVDLVGSNCIHECIVIFPSPTLIDFDSTRVTLSMAPEAKFTFTNVPSSEQIVFVCSDNTTRCKIHEHALLQRFPHMKRQIEEQRNANPDQDVELPFQGTKSEFEAFFQYIYTGTYDSPEPILVIRKAESKDLGWPRKPIAKCNTSNQNDSPKAAEQKKACNRCHDALCKSFRAELSSLKEQVPNGVHYSRPNTNPHESYENIFKWHVDIYLVSGMRFFSLATLAKYKLHQSLISFQLHDQRLVDIIRLLEYCYDKDRLFYEIRAIVAHYAAIHVDKLWKIGDFQTFVRSNGDFAGDLMDVLVNQRLFFESIMQ</sequence>
<proteinExistence type="predicted"/>
<dbReference type="EMBL" id="GL698543">
    <property type="protein sequence ID" value="EFY86610.1"/>
    <property type="molecule type" value="Genomic_DNA"/>
</dbReference>
<name>E9EBZ0_METAQ</name>
<evidence type="ECO:0000313" key="2">
    <source>
        <dbReference type="Proteomes" id="UP000002499"/>
    </source>
</evidence>
<protein>
    <recommendedName>
        <fullName evidence="3">BTB domain-containing protein</fullName>
    </recommendedName>
</protein>
<dbReference type="KEGG" id="maw:19251699"/>
<dbReference type="AlphaFoldDB" id="E9EBZ0"/>
<evidence type="ECO:0000313" key="1">
    <source>
        <dbReference type="EMBL" id="EFY86610.1"/>
    </source>
</evidence>
<dbReference type="HOGENOM" id="CLU_739837_0_0_1"/>
<dbReference type="GeneID" id="19251699"/>
<evidence type="ECO:0008006" key="3">
    <source>
        <dbReference type="Google" id="ProtNLM"/>
    </source>
</evidence>
<keyword evidence="2" id="KW-1185">Reference proteome</keyword>
<accession>E9EBZ0</accession>
<organism evidence="2">
    <name type="scientific">Metarhizium acridum (strain CQMa 102)</name>
    <dbReference type="NCBI Taxonomy" id="655827"/>
    <lineage>
        <taxon>Eukaryota</taxon>
        <taxon>Fungi</taxon>
        <taxon>Dikarya</taxon>
        <taxon>Ascomycota</taxon>
        <taxon>Pezizomycotina</taxon>
        <taxon>Sordariomycetes</taxon>
        <taxon>Hypocreomycetidae</taxon>
        <taxon>Hypocreales</taxon>
        <taxon>Clavicipitaceae</taxon>
        <taxon>Metarhizium</taxon>
    </lineage>
</organism>
<dbReference type="Proteomes" id="UP000002499">
    <property type="component" value="Unassembled WGS sequence"/>
</dbReference>